<evidence type="ECO:0000313" key="3">
    <source>
        <dbReference type="Proteomes" id="UP000179233"/>
    </source>
</evidence>
<dbReference type="InterPro" id="IPR036078">
    <property type="entry name" value="Spo11/TopoVI_A_sf"/>
</dbReference>
<proteinExistence type="predicted"/>
<dbReference type="GO" id="GO:0003677">
    <property type="term" value="F:DNA binding"/>
    <property type="evidence" value="ECO:0007669"/>
    <property type="project" value="InterPro"/>
</dbReference>
<accession>A0A1G1VR50</accession>
<sequence length="408" mass="46523">MSLTNDLQSAFKSTSRDWKQKKKGLRRQESMSSWGLSSLRSYRPPRQTVRDAAFKVMKDAINKASENGRYFANARQIMYAARPLVLEITRGEIWKDSAYFTQTLLKDYIEQYGGGEKIVWDARGHLIEPHTKKVIPLGGIDVLKYINDWNSKFDIYEDSIVPKGIKTVGPKLRYGGVLFIEKEGFSEILDDARIAERFDIAIMSTKGLPVGAACRLVSELAAGSKILVLHDFDLAGFKILQTLKCGTRLAPSTEITDIGLRIDDVLKLQSEVVDYKQCIDPKIYLRNCGATKEECDFLVEKQVFQKKWIGKRVELNAMTSKQLIDWLEQKLLDHGISKVIPDKATLSKAYQRASYCLTLQEEIELIKEEFDIEAVKIPKDLSKQVKKRIINSQLSWDKAVWNIVFGEK</sequence>
<dbReference type="Pfam" id="PF21180">
    <property type="entry name" value="TOP6A-Spo11_Toprim"/>
    <property type="match status" value="1"/>
</dbReference>
<dbReference type="AlphaFoldDB" id="A0A1G1VR50"/>
<dbReference type="GO" id="GO:0005694">
    <property type="term" value="C:chromosome"/>
    <property type="evidence" value="ECO:0007669"/>
    <property type="project" value="InterPro"/>
</dbReference>
<dbReference type="InterPro" id="IPR034136">
    <property type="entry name" value="TOPRIM_Topo6A/Spo11"/>
</dbReference>
<dbReference type="Proteomes" id="UP000179233">
    <property type="component" value="Unassembled WGS sequence"/>
</dbReference>
<evidence type="ECO:0000259" key="1">
    <source>
        <dbReference type="Pfam" id="PF21180"/>
    </source>
</evidence>
<name>A0A1G1VR50_9BACT</name>
<evidence type="ECO:0000313" key="2">
    <source>
        <dbReference type="EMBL" id="OGY17863.1"/>
    </source>
</evidence>
<organism evidence="2 3">
    <name type="scientific">Candidatus Chisholmbacteria bacterium RIFCSPHIGHO2_01_FULL_52_32</name>
    <dbReference type="NCBI Taxonomy" id="1797591"/>
    <lineage>
        <taxon>Bacteria</taxon>
        <taxon>Candidatus Chisholmiibacteriota</taxon>
    </lineage>
</organism>
<dbReference type="SUPFAM" id="SSF56726">
    <property type="entry name" value="DNA topoisomerase IV, alpha subunit"/>
    <property type="match status" value="1"/>
</dbReference>
<dbReference type="EMBL" id="MHCJ01000006">
    <property type="protein sequence ID" value="OGY17863.1"/>
    <property type="molecule type" value="Genomic_DNA"/>
</dbReference>
<feature type="domain" description="Topoisomerase 6 subunit A/Spo11 TOPRIM" evidence="1">
    <location>
        <begin position="177"/>
        <end position="322"/>
    </location>
</feature>
<gene>
    <name evidence="2" type="ORF">A2786_00905</name>
</gene>
<comment type="caution">
    <text evidence="2">The sequence shown here is derived from an EMBL/GenBank/DDBJ whole genome shotgun (WGS) entry which is preliminary data.</text>
</comment>
<protein>
    <recommendedName>
        <fullName evidence="1">Topoisomerase 6 subunit A/Spo11 TOPRIM domain-containing protein</fullName>
    </recommendedName>
</protein>
<reference evidence="2 3" key="1">
    <citation type="journal article" date="2016" name="Nat. Commun.">
        <title>Thousands of microbial genomes shed light on interconnected biogeochemical processes in an aquifer system.</title>
        <authorList>
            <person name="Anantharaman K."/>
            <person name="Brown C.T."/>
            <person name="Hug L.A."/>
            <person name="Sharon I."/>
            <person name="Castelle C.J."/>
            <person name="Probst A.J."/>
            <person name="Thomas B.C."/>
            <person name="Singh A."/>
            <person name="Wilkins M.J."/>
            <person name="Karaoz U."/>
            <person name="Brodie E.L."/>
            <person name="Williams K.H."/>
            <person name="Hubbard S.S."/>
            <person name="Banfield J.F."/>
        </authorList>
    </citation>
    <scope>NUCLEOTIDE SEQUENCE [LARGE SCALE GENOMIC DNA]</scope>
</reference>
<dbReference type="Gene3D" id="3.40.1360.10">
    <property type="match status" value="1"/>
</dbReference>